<gene>
    <name evidence="3" type="primary">LOC140007684</name>
</gene>
<feature type="compositionally biased region" description="Basic and acidic residues" evidence="1">
    <location>
        <begin position="49"/>
        <end position="88"/>
    </location>
</feature>
<dbReference type="PANTHER" id="PTHR33240">
    <property type="entry name" value="OS08G0508500 PROTEIN"/>
    <property type="match status" value="1"/>
</dbReference>
<accession>A0ABM4UHQ8</accession>
<dbReference type="PANTHER" id="PTHR33240:SF8">
    <property type="entry name" value="OS03G0439900 PROTEIN"/>
    <property type="match status" value="1"/>
</dbReference>
<dbReference type="Proteomes" id="UP001652660">
    <property type="component" value="Chromosome 5c"/>
</dbReference>
<evidence type="ECO:0000256" key="1">
    <source>
        <dbReference type="SAM" id="MobiDB-lite"/>
    </source>
</evidence>
<feature type="region of interest" description="Disordered" evidence="1">
    <location>
        <begin position="49"/>
        <end position="132"/>
    </location>
</feature>
<sequence>MGRREKRNSSLYCAYHRDVEHETEDYNDLKREIENLIWQGHLKQFVRKDGGFNRSASHRDNQGPRRADRRDPQIPCRGPEKPREDQRPPQDGSPGYSPSIPEVINTIAGDPTGRDSQNSRKRAYRQAGLEAADPSSRLSEVITYGSSNPVPAASSNHEILVIEVLTNNYIVRKVYVDPDSSVDVLYYRTFKNLKLTREQLTPVRTPLVGFGGHVVHPEGMVS</sequence>
<keyword evidence="2" id="KW-1185">Reference proteome</keyword>
<organism evidence="2 3">
    <name type="scientific">Coffea arabica</name>
    <name type="common">Arabian coffee</name>
    <dbReference type="NCBI Taxonomy" id="13443"/>
    <lineage>
        <taxon>Eukaryota</taxon>
        <taxon>Viridiplantae</taxon>
        <taxon>Streptophyta</taxon>
        <taxon>Embryophyta</taxon>
        <taxon>Tracheophyta</taxon>
        <taxon>Spermatophyta</taxon>
        <taxon>Magnoliopsida</taxon>
        <taxon>eudicotyledons</taxon>
        <taxon>Gunneridae</taxon>
        <taxon>Pentapetalae</taxon>
        <taxon>asterids</taxon>
        <taxon>lamiids</taxon>
        <taxon>Gentianales</taxon>
        <taxon>Rubiaceae</taxon>
        <taxon>Ixoroideae</taxon>
        <taxon>Gardenieae complex</taxon>
        <taxon>Bertiereae - Coffeeae clade</taxon>
        <taxon>Coffeeae</taxon>
        <taxon>Coffea</taxon>
    </lineage>
</organism>
<dbReference type="GeneID" id="140007684"/>
<reference evidence="3" key="1">
    <citation type="submission" date="2025-08" db="UniProtKB">
        <authorList>
            <consortium name="RefSeq"/>
        </authorList>
    </citation>
    <scope>IDENTIFICATION</scope>
    <source>
        <tissue evidence="3">Leaves</tissue>
    </source>
</reference>
<proteinExistence type="predicted"/>
<evidence type="ECO:0000313" key="2">
    <source>
        <dbReference type="Proteomes" id="UP001652660"/>
    </source>
</evidence>
<name>A0ABM4UHQ8_COFAR</name>
<evidence type="ECO:0000313" key="3">
    <source>
        <dbReference type="RefSeq" id="XP_071906821.1"/>
    </source>
</evidence>
<protein>
    <submittedName>
        <fullName evidence="3">Uncharacterized protein</fullName>
    </submittedName>
</protein>
<dbReference type="RefSeq" id="XP_071906821.1">
    <property type="nucleotide sequence ID" value="XM_072050720.1"/>
</dbReference>